<evidence type="ECO:0000259" key="12">
    <source>
        <dbReference type="Pfam" id="PF13288"/>
    </source>
</evidence>
<dbReference type="SUPFAM" id="SSF51735">
    <property type="entry name" value="NAD(P)-binding Rossmann-fold domains"/>
    <property type="match status" value="1"/>
</dbReference>
<comment type="caution">
    <text evidence="9">Lacks conserved residue(s) required for the propagation of feature annotation.</text>
</comment>
<dbReference type="Pfam" id="PF08436">
    <property type="entry name" value="DXP_redisom_C"/>
    <property type="match status" value="1"/>
</dbReference>
<evidence type="ECO:0000256" key="1">
    <source>
        <dbReference type="ARBA" id="ARBA00005094"/>
    </source>
</evidence>
<dbReference type="UniPathway" id="UPA00056">
    <property type="reaction ID" value="UER00092"/>
</dbReference>
<keyword evidence="9" id="KW-0460">Magnesium</keyword>
<dbReference type="GO" id="GO:0070402">
    <property type="term" value="F:NADPH binding"/>
    <property type="evidence" value="ECO:0007669"/>
    <property type="project" value="InterPro"/>
</dbReference>
<feature type="binding site" evidence="9">
    <location>
        <position position="130"/>
    </location>
    <ligand>
        <name>NADPH</name>
        <dbReference type="ChEBI" id="CHEBI:57783"/>
    </ligand>
</feature>
<feature type="binding site" evidence="9">
    <location>
        <position position="46"/>
    </location>
    <ligand>
        <name>NADPH</name>
        <dbReference type="ChEBI" id="CHEBI:57783"/>
    </ligand>
</feature>
<dbReference type="SUPFAM" id="SSF55347">
    <property type="entry name" value="Glyceraldehyde-3-phosphate dehydrogenase-like, C-terminal domain"/>
    <property type="match status" value="1"/>
</dbReference>
<feature type="domain" description="DXP reductoisomerase C-terminal" evidence="12">
    <location>
        <begin position="265"/>
        <end position="382"/>
    </location>
</feature>
<keyword evidence="5 9" id="KW-0560">Oxidoreductase</keyword>
<keyword evidence="14" id="KW-0413">Isomerase</keyword>
<feature type="binding site" evidence="9">
    <location>
        <position position="225"/>
    </location>
    <ligand>
        <name>Mn(2+)</name>
        <dbReference type="ChEBI" id="CHEBI:29035"/>
    </ligand>
</feature>
<feature type="binding site" evidence="9">
    <location>
        <position position="156"/>
    </location>
    <ligand>
        <name>1-deoxy-D-xylulose 5-phosphate</name>
        <dbReference type="ChEBI" id="CHEBI:57792"/>
    </ligand>
</feature>
<dbReference type="AlphaFoldDB" id="A0A242CJK7"/>
<feature type="binding site" evidence="9">
    <location>
        <position position="221"/>
    </location>
    <ligand>
        <name>1-deoxy-D-xylulose 5-phosphate</name>
        <dbReference type="ChEBI" id="CHEBI:57792"/>
    </ligand>
</feature>
<dbReference type="SUPFAM" id="SSF69055">
    <property type="entry name" value="1-deoxy-D-xylulose-5-phosphate reductoisomerase, C-terminal domain"/>
    <property type="match status" value="1"/>
</dbReference>
<comment type="caution">
    <text evidence="14">The sequence shown here is derived from an EMBL/GenBank/DDBJ whole genome shotgun (WGS) entry which is preliminary data.</text>
</comment>
<dbReference type="OrthoDB" id="9806546at2"/>
<keyword evidence="7 9" id="KW-0414">Isoprene biosynthesis</keyword>
<dbReference type="PANTHER" id="PTHR30525:SF0">
    <property type="entry name" value="1-DEOXY-D-XYLULOSE 5-PHOSPHATE REDUCTOISOMERASE, CHLOROPLASTIC"/>
    <property type="match status" value="1"/>
</dbReference>
<gene>
    <name evidence="9" type="primary">dxr</name>
    <name evidence="14" type="ORF">A5880_001023</name>
    <name evidence="13" type="ORF">A5880_003133</name>
</gene>
<dbReference type="InterPro" id="IPR003821">
    <property type="entry name" value="DXP_reductoisomerase"/>
</dbReference>
<feature type="domain" description="1-deoxy-D-xylulose 5-phosphate reductoisomerase N-terminal" evidence="10">
    <location>
        <begin position="12"/>
        <end position="136"/>
    </location>
</feature>
<dbReference type="NCBIfam" id="NF009114">
    <property type="entry name" value="PRK12464.1"/>
    <property type="match status" value="1"/>
</dbReference>
<accession>A0A242CJK7</accession>
<protein>
    <recommendedName>
        <fullName evidence="9">1-deoxy-D-xylulose 5-phosphate reductoisomerase</fullName>
        <shortName evidence="9">DXP reductoisomerase</shortName>
        <ecNumber evidence="9">1.1.1.267</ecNumber>
    </recommendedName>
    <alternativeName>
        <fullName evidence="9">1-deoxyxylulose-5-phosphate reductoisomerase</fullName>
    </alternativeName>
    <alternativeName>
        <fullName evidence="9">2-C-methyl-D-erythritol 4-phosphate synthase</fullName>
    </alternativeName>
</protein>
<evidence type="ECO:0000256" key="9">
    <source>
        <dbReference type="HAMAP-Rule" id="MF_00183"/>
    </source>
</evidence>
<feature type="binding site" evidence="9">
    <location>
        <position position="222"/>
    </location>
    <ligand>
        <name>1-deoxy-D-xylulose 5-phosphate</name>
        <dbReference type="ChEBI" id="CHEBI:57792"/>
    </ligand>
</feature>
<dbReference type="EC" id="1.1.1.267" evidence="9"/>
<dbReference type="PIRSF" id="PIRSF006205">
    <property type="entry name" value="Dxp_reductismrs"/>
    <property type="match status" value="1"/>
</dbReference>
<evidence type="ECO:0000313" key="14">
    <source>
        <dbReference type="EMBL" id="OTO10339.1"/>
    </source>
</evidence>
<dbReference type="Pfam" id="PF13288">
    <property type="entry name" value="DXPR_C"/>
    <property type="match status" value="1"/>
</dbReference>
<dbReference type="PANTHER" id="PTHR30525">
    <property type="entry name" value="1-DEOXY-D-XYLULOSE 5-PHOSPHATE REDUCTOISOMERASE"/>
    <property type="match status" value="1"/>
</dbReference>
<reference evidence="14" key="1">
    <citation type="submission" date="2017-05" db="EMBL/GenBank/DDBJ databases">
        <title>The Genome Sequence of Enterococcus sp. 4G2_DIV0659.</title>
        <authorList>
            <consortium name="The Broad Institute Genomics Platform"/>
            <consortium name="The Broad Institute Genomic Center for Infectious Diseases"/>
            <person name="Earl A."/>
            <person name="Manson A."/>
            <person name="Schwartman J."/>
            <person name="Gilmore M."/>
            <person name="Abouelleil A."/>
            <person name="Cao P."/>
            <person name="Chapman S."/>
            <person name="Cusick C."/>
            <person name="Shea T."/>
            <person name="Young S."/>
            <person name="Neafsey D."/>
            <person name="Nusbaum C."/>
            <person name="Birren B."/>
        </authorList>
    </citation>
    <scope>NUCLEOTIDE SEQUENCE [LARGE SCALE GENOMIC DNA]</scope>
    <source>
        <strain evidence="14">4G2_DIV0659</strain>
    </source>
</reference>
<feature type="binding site" evidence="9">
    <location>
        <position position="180"/>
    </location>
    <ligand>
        <name>1-deoxy-D-xylulose 5-phosphate</name>
        <dbReference type="ChEBI" id="CHEBI:57792"/>
    </ligand>
</feature>
<dbReference type="InterPro" id="IPR036291">
    <property type="entry name" value="NAD(P)-bd_dom_sf"/>
</dbReference>
<evidence type="ECO:0000259" key="10">
    <source>
        <dbReference type="Pfam" id="PF02670"/>
    </source>
</evidence>
<dbReference type="NCBIfam" id="TIGR00243">
    <property type="entry name" value="Dxr"/>
    <property type="match status" value="1"/>
</dbReference>
<evidence type="ECO:0000256" key="8">
    <source>
        <dbReference type="ARBA" id="ARBA00048543"/>
    </source>
</evidence>
<feature type="binding site" evidence="9">
    <location>
        <position position="129"/>
    </location>
    <ligand>
        <name>1-deoxy-D-xylulose 5-phosphate</name>
        <dbReference type="ChEBI" id="CHEBI:57792"/>
    </ligand>
</feature>
<evidence type="ECO:0000256" key="7">
    <source>
        <dbReference type="ARBA" id="ARBA00023229"/>
    </source>
</evidence>
<feature type="domain" description="1-deoxy-D-xylulose 5-phosphate reductoisomerase C-terminal" evidence="11">
    <location>
        <begin position="150"/>
        <end position="233"/>
    </location>
</feature>
<evidence type="ECO:0000256" key="6">
    <source>
        <dbReference type="ARBA" id="ARBA00023211"/>
    </source>
</evidence>
<evidence type="ECO:0000256" key="3">
    <source>
        <dbReference type="ARBA" id="ARBA00022723"/>
    </source>
</evidence>
<feature type="binding site" evidence="9">
    <location>
        <position position="225"/>
    </location>
    <ligand>
        <name>1-deoxy-D-xylulose 5-phosphate</name>
        <dbReference type="ChEBI" id="CHEBI:57792"/>
    </ligand>
</feature>
<dbReference type="Pfam" id="PF02670">
    <property type="entry name" value="DXP_reductoisom"/>
    <property type="match status" value="1"/>
</dbReference>
<feature type="binding site" evidence="9">
    <location>
        <position position="18"/>
    </location>
    <ligand>
        <name>NADPH</name>
        <dbReference type="ChEBI" id="CHEBI:57783"/>
    </ligand>
</feature>
<dbReference type="EMBL" id="NGLE02000001">
    <property type="protein sequence ID" value="MEI5995542.1"/>
    <property type="molecule type" value="Genomic_DNA"/>
</dbReference>
<dbReference type="Gene3D" id="1.10.1740.10">
    <property type="match status" value="1"/>
</dbReference>
<reference evidence="13 15" key="2">
    <citation type="submission" date="2018-07" db="EMBL/GenBank/DDBJ databases">
        <title>The Genome Sequence of Enterococcus sp. DIV0659b.</title>
        <authorList>
            <consortium name="The Broad Institute Genomics Platform"/>
            <consortium name="The Broad Institute Genomic Center for Infectious Diseases"/>
            <person name="Earl A."/>
            <person name="Manson A."/>
            <person name="Schwartman J."/>
            <person name="Gilmore M."/>
            <person name="Abouelleil A."/>
            <person name="Cao P."/>
            <person name="Chapman S."/>
            <person name="Cusick C."/>
            <person name="Shea T."/>
            <person name="Young S."/>
            <person name="Neafsey D."/>
            <person name="Nusbaum C."/>
            <person name="Birren B."/>
        </authorList>
    </citation>
    <scope>NUCLEOTIDE SEQUENCE [LARGE SCALE GENOMIC DNA]</scope>
    <source>
        <strain evidence="13 15">4G2_DIV0659</strain>
    </source>
</reference>
<dbReference type="InterPro" id="IPR026877">
    <property type="entry name" value="DXPR_C"/>
</dbReference>
<dbReference type="GO" id="GO:0030145">
    <property type="term" value="F:manganese ion binding"/>
    <property type="evidence" value="ECO:0007669"/>
    <property type="project" value="TreeGrafter"/>
</dbReference>
<evidence type="ECO:0000313" key="15">
    <source>
        <dbReference type="Proteomes" id="UP000195139"/>
    </source>
</evidence>
<dbReference type="EMBL" id="NGLE01000001">
    <property type="protein sequence ID" value="OTO10339.1"/>
    <property type="molecule type" value="Genomic_DNA"/>
</dbReference>
<dbReference type="HAMAP" id="MF_00183">
    <property type="entry name" value="DXP_reductoisom"/>
    <property type="match status" value="1"/>
</dbReference>
<feature type="binding site" evidence="9">
    <location>
        <position position="128"/>
    </location>
    <ligand>
        <name>NADPH</name>
        <dbReference type="ChEBI" id="CHEBI:57783"/>
    </ligand>
</feature>
<feature type="binding site" evidence="9">
    <location>
        <position position="21"/>
    </location>
    <ligand>
        <name>NADPH</name>
        <dbReference type="ChEBI" id="CHEBI:57783"/>
    </ligand>
</feature>
<dbReference type="Gene3D" id="3.40.50.720">
    <property type="entry name" value="NAD(P)-binding Rossmann-like Domain"/>
    <property type="match status" value="1"/>
</dbReference>
<keyword evidence="6 9" id="KW-0464">Manganese</keyword>
<dbReference type="GO" id="GO:0051484">
    <property type="term" value="P:isopentenyl diphosphate biosynthetic process, methylerythritol 4-phosphate pathway involved in terpenoid biosynthetic process"/>
    <property type="evidence" value="ECO:0007669"/>
    <property type="project" value="TreeGrafter"/>
</dbReference>
<comment type="similarity">
    <text evidence="2 9">Belongs to the DXR family.</text>
</comment>
<evidence type="ECO:0000313" key="13">
    <source>
        <dbReference type="EMBL" id="MEI5995542.1"/>
    </source>
</evidence>
<dbReference type="InterPro" id="IPR013644">
    <property type="entry name" value="DXP_reductoisomerase_C"/>
</dbReference>
<keyword evidence="4 9" id="KW-0521">NADP</keyword>
<evidence type="ECO:0000256" key="2">
    <source>
        <dbReference type="ARBA" id="ARBA00006825"/>
    </source>
</evidence>
<feature type="binding site" evidence="9">
    <location>
        <position position="155"/>
    </location>
    <ligand>
        <name>1-deoxy-D-xylulose 5-phosphate</name>
        <dbReference type="ChEBI" id="CHEBI:57792"/>
    </ligand>
</feature>
<evidence type="ECO:0000256" key="4">
    <source>
        <dbReference type="ARBA" id="ARBA00022857"/>
    </source>
</evidence>
<dbReference type="GO" id="GO:0030604">
    <property type="term" value="F:1-deoxy-D-xylulose-5-phosphate reductoisomerase activity"/>
    <property type="evidence" value="ECO:0007669"/>
    <property type="project" value="UniProtKB-UniRule"/>
</dbReference>
<dbReference type="Proteomes" id="UP000195139">
    <property type="component" value="Unassembled WGS sequence"/>
</dbReference>
<feature type="binding site" evidence="9">
    <location>
        <position position="156"/>
    </location>
    <ligand>
        <name>Mn(2+)</name>
        <dbReference type="ChEBI" id="CHEBI:29035"/>
    </ligand>
</feature>
<comment type="catalytic activity">
    <reaction evidence="8">
        <text>2-C-methyl-D-erythritol 4-phosphate + NADP(+) = 1-deoxy-D-xylulose 5-phosphate + NADPH + H(+)</text>
        <dbReference type="Rhea" id="RHEA:13717"/>
        <dbReference type="ChEBI" id="CHEBI:15378"/>
        <dbReference type="ChEBI" id="CHEBI:57783"/>
        <dbReference type="ChEBI" id="CHEBI:57792"/>
        <dbReference type="ChEBI" id="CHEBI:58262"/>
        <dbReference type="ChEBI" id="CHEBI:58349"/>
        <dbReference type="EC" id="1.1.1.267"/>
    </reaction>
    <physiologicalReaction direction="right-to-left" evidence="8">
        <dbReference type="Rhea" id="RHEA:13719"/>
    </physiologicalReaction>
</comment>
<comment type="cofactor">
    <cofactor evidence="9">
        <name>Mg(2+)</name>
        <dbReference type="ChEBI" id="CHEBI:18420"/>
    </cofactor>
    <cofactor evidence="9">
        <name>Mn(2+)</name>
        <dbReference type="ChEBI" id="CHEBI:29035"/>
    </cofactor>
</comment>
<dbReference type="InterPro" id="IPR013512">
    <property type="entry name" value="DXP_reductoisomerase_N"/>
</dbReference>
<keyword evidence="15" id="KW-1185">Reference proteome</keyword>
<feature type="binding site" evidence="9">
    <location>
        <position position="203"/>
    </location>
    <ligand>
        <name>1-deoxy-D-xylulose 5-phosphate</name>
        <dbReference type="ChEBI" id="CHEBI:57792"/>
    </ligand>
</feature>
<keyword evidence="3 9" id="KW-0479">Metal-binding</keyword>
<comment type="function">
    <text evidence="9">Catalyzes the NADPH-dependent rearrangement and reduction of 1-deoxy-D-xylulose-5-phosphate (DXP) to 2-C-methyl-D-erythritol 4-phosphate (MEP).</text>
</comment>
<feature type="binding site" evidence="9">
    <location>
        <position position="19"/>
    </location>
    <ligand>
        <name>NADPH</name>
        <dbReference type="ChEBI" id="CHEBI:57783"/>
    </ligand>
</feature>
<organism evidence="14">
    <name type="scientific">Candidatus Enterococcus mansonii</name>
    <dbReference type="NCBI Taxonomy" id="1834181"/>
    <lineage>
        <taxon>Bacteria</taxon>
        <taxon>Bacillati</taxon>
        <taxon>Bacillota</taxon>
        <taxon>Bacilli</taxon>
        <taxon>Lactobacillales</taxon>
        <taxon>Enterococcaceae</taxon>
        <taxon>Enterococcus</taxon>
    </lineage>
</organism>
<evidence type="ECO:0000256" key="5">
    <source>
        <dbReference type="ARBA" id="ARBA00023002"/>
    </source>
</evidence>
<evidence type="ECO:0000259" key="11">
    <source>
        <dbReference type="Pfam" id="PF08436"/>
    </source>
</evidence>
<feature type="binding site" evidence="9">
    <location>
        <position position="216"/>
    </location>
    <ligand>
        <name>1-deoxy-D-xylulose 5-phosphate</name>
        <dbReference type="ChEBI" id="CHEBI:57792"/>
    </ligand>
</feature>
<dbReference type="FunFam" id="3.40.50.720:FF:000045">
    <property type="entry name" value="1-deoxy-D-xylulose 5-phosphate reductoisomerase"/>
    <property type="match status" value="1"/>
</dbReference>
<dbReference type="STRING" id="1834181.A5880_001023"/>
<proteinExistence type="inferred from homology"/>
<name>A0A242CJK7_9ENTE</name>
<feature type="binding site" evidence="9">
    <location>
        <position position="209"/>
    </location>
    <ligand>
        <name>NADPH</name>
        <dbReference type="ChEBI" id="CHEBI:57783"/>
    </ligand>
</feature>
<comment type="pathway">
    <text evidence="1 9">Isoprenoid biosynthesis; isopentenyl diphosphate biosynthesis via DXP pathway; isopentenyl diphosphate from 1-deoxy-D-xylulose 5-phosphate: step 1/6.</text>
</comment>
<sequence>MFRVFLFTMKKIALLGATGSIGTNTVDVALAYPELFQIISLTFHMNSEKGAALIEQLKPKYVGVGSEAIKEELSQRFPEVMFGVGQEGLVEAATFESVDVVLTAVSGSVGLKPTMAAIEAGKDIALANKETLVMAGKWVMEAAKKKNVSILPVDSEHSAIFQCLEGQKSGNLKELVITASGGSFRELSREELKSVTLEQALKHPNWSMGKKITIDSSTMMNKGLEVIEAHWLFGVDYDKIKVVLHKESIVHSMIVLKDGAYLAQLGPSDMREPIQYALTYPERRPIKNEKPFDLTQISQLNFDVMDFKRFPMLALAFDVGQKGGAYPTVYNAANEIAAAAFIDGKISYLQIEYFVEKAVQNYSETNEVTLEEVIAIDKQTRTIVERWIKEEGRL</sequence>
<feature type="binding site" evidence="9">
    <location>
        <position position="154"/>
    </location>
    <ligand>
        <name>Mn(2+)</name>
        <dbReference type="ChEBI" id="CHEBI:29035"/>
    </ligand>
</feature>
<feature type="binding site" evidence="9">
    <location>
        <position position="20"/>
    </location>
    <ligand>
        <name>NADPH</name>
        <dbReference type="ChEBI" id="CHEBI:57783"/>
    </ligand>
</feature>
<dbReference type="GO" id="GO:0016853">
    <property type="term" value="F:isomerase activity"/>
    <property type="evidence" value="ECO:0007669"/>
    <property type="project" value="UniProtKB-KW"/>
</dbReference>
<dbReference type="InterPro" id="IPR036169">
    <property type="entry name" value="DXPR_C_sf"/>
</dbReference>